<reference evidence="6" key="1">
    <citation type="submission" date="2016-07" db="EMBL/GenBank/DDBJ databases">
        <authorList>
            <person name="Florea S."/>
            <person name="Webb J.S."/>
            <person name="Jaromczyk J."/>
            <person name="Schardl C.L."/>
        </authorList>
    </citation>
    <scope>NUCLEOTIDE SEQUENCE [LARGE SCALE GENOMIC DNA]</scope>
    <source>
        <strain evidence="6">MV-1</strain>
    </source>
</reference>
<feature type="transmembrane region" description="Helical" evidence="3">
    <location>
        <begin position="196"/>
        <end position="213"/>
    </location>
</feature>
<feature type="transmembrane region" description="Helical" evidence="3">
    <location>
        <begin position="112"/>
        <end position="134"/>
    </location>
</feature>
<feature type="domain" description="GGDEF" evidence="4">
    <location>
        <begin position="258"/>
        <end position="388"/>
    </location>
</feature>
<keyword evidence="6" id="KW-1185">Reference proteome</keyword>
<dbReference type="PANTHER" id="PTHR45138">
    <property type="entry name" value="REGULATORY COMPONENTS OF SENSORY TRANSDUCTION SYSTEM"/>
    <property type="match status" value="1"/>
</dbReference>
<comment type="caution">
    <text evidence="5">The sequence shown here is derived from an EMBL/GenBank/DDBJ whole genome shotgun (WGS) entry which is preliminary data.</text>
</comment>
<evidence type="ECO:0000313" key="5">
    <source>
        <dbReference type="EMBL" id="OEJ64138.1"/>
    </source>
</evidence>
<feature type="transmembrane region" description="Helical" evidence="3">
    <location>
        <begin position="170"/>
        <end position="190"/>
    </location>
</feature>
<keyword evidence="3" id="KW-0472">Membrane</keyword>
<dbReference type="InterPro" id="IPR029787">
    <property type="entry name" value="Nucleotide_cyclase"/>
</dbReference>
<organism evidence="5 6">
    <name type="scientific">Magnetovibrio blakemorei</name>
    <dbReference type="NCBI Taxonomy" id="28181"/>
    <lineage>
        <taxon>Bacteria</taxon>
        <taxon>Pseudomonadati</taxon>
        <taxon>Pseudomonadota</taxon>
        <taxon>Alphaproteobacteria</taxon>
        <taxon>Rhodospirillales</taxon>
        <taxon>Magnetovibrionaceae</taxon>
        <taxon>Magnetovibrio</taxon>
    </lineage>
</organism>
<dbReference type="InterPro" id="IPR043128">
    <property type="entry name" value="Rev_trsase/Diguanyl_cyclase"/>
</dbReference>
<dbReference type="STRING" id="28181.BEN30_01330"/>
<dbReference type="GO" id="GO:0052621">
    <property type="term" value="F:diguanylate cyclase activity"/>
    <property type="evidence" value="ECO:0007669"/>
    <property type="project" value="UniProtKB-EC"/>
</dbReference>
<comment type="catalytic activity">
    <reaction evidence="2">
        <text>2 GTP = 3',3'-c-di-GMP + 2 diphosphate</text>
        <dbReference type="Rhea" id="RHEA:24898"/>
        <dbReference type="ChEBI" id="CHEBI:33019"/>
        <dbReference type="ChEBI" id="CHEBI:37565"/>
        <dbReference type="ChEBI" id="CHEBI:58805"/>
        <dbReference type="EC" id="2.7.7.65"/>
    </reaction>
</comment>
<evidence type="ECO:0000313" key="6">
    <source>
        <dbReference type="Proteomes" id="UP000095347"/>
    </source>
</evidence>
<keyword evidence="3" id="KW-1133">Transmembrane helix</keyword>
<proteinExistence type="predicted"/>
<dbReference type="OrthoDB" id="9812260at2"/>
<gene>
    <name evidence="5" type="ORF">BEN30_01330</name>
</gene>
<dbReference type="Pfam" id="PF00990">
    <property type="entry name" value="GGDEF"/>
    <property type="match status" value="1"/>
</dbReference>
<accession>A0A1E5Q3W9</accession>
<dbReference type="InterPro" id="IPR000160">
    <property type="entry name" value="GGDEF_dom"/>
</dbReference>
<keyword evidence="3" id="KW-0812">Transmembrane</keyword>
<evidence type="ECO:0000256" key="3">
    <source>
        <dbReference type="SAM" id="Phobius"/>
    </source>
</evidence>
<dbReference type="InterPro" id="IPR050469">
    <property type="entry name" value="Diguanylate_Cyclase"/>
</dbReference>
<evidence type="ECO:0000259" key="4">
    <source>
        <dbReference type="PROSITE" id="PS50887"/>
    </source>
</evidence>
<evidence type="ECO:0000256" key="2">
    <source>
        <dbReference type="ARBA" id="ARBA00034247"/>
    </source>
</evidence>
<dbReference type="Proteomes" id="UP000095347">
    <property type="component" value="Unassembled WGS sequence"/>
</dbReference>
<dbReference type="Gene3D" id="3.30.70.270">
    <property type="match status" value="1"/>
</dbReference>
<feature type="transmembrane region" description="Helical" evidence="3">
    <location>
        <begin position="81"/>
        <end position="100"/>
    </location>
</feature>
<sequence>MKEILSMLNRLLEVLRIPFSVFRLSGEDLMQLLHAGGHSHYLSRHRAGLIIERVRLVSAAFCLLTFAWIGLDFFAFELKTWLILVQLRLVSTTIFLLLAWRWDFEKHLRTGFIMMIMMMANPLIFYGFAYGLFAGQAFTGVAHIVATVYTMLPYIIIAGLSLFPLTALEAVLFALPILAITAFAPQFAGVGEVTDSIATLWILGLILGVYILAGMSQLHSMISLVHQASKDPLTDLLTRRTGTEIIDLYFRISVLHNTPFSVIFFDLDHFKLINDEYGHEAGDEALRNTAKKLHEYLRRSDVIVRWGGEEMVAVLPNTNMDGIKLILNRVLKDWLGNRPDGTPLTASIGVAERISDTIDDWPELIEMADKRMYAAKKSGRARAILCGEEVMVSDQAS</sequence>
<dbReference type="PROSITE" id="PS50887">
    <property type="entry name" value="GGDEF"/>
    <property type="match status" value="1"/>
</dbReference>
<dbReference type="EMBL" id="MCGG01000078">
    <property type="protein sequence ID" value="OEJ64138.1"/>
    <property type="molecule type" value="Genomic_DNA"/>
</dbReference>
<dbReference type="EC" id="2.7.7.65" evidence="1"/>
<dbReference type="CDD" id="cd01949">
    <property type="entry name" value="GGDEF"/>
    <property type="match status" value="1"/>
</dbReference>
<dbReference type="PANTHER" id="PTHR45138:SF9">
    <property type="entry name" value="DIGUANYLATE CYCLASE DGCM-RELATED"/>
    <property type="match status" value="1"/>
</dbReference>
<dbReference type="FunFam" id="3.30.70.270:FF:000001">
    <property type="entry name" value="Diguanylate cyclase domain protein"/>
    <property type="match status" value="1"/>
</dbReference>
<name>A0A1E5Q3W9_9PROT</name>
<evidence type="ECO:0000256" key="1">
    <source>
        <dbReference type="ARBA" id="ARBA00012528"/>
    </source>
</evidence>
<dbReference type="AlphaFoldDB" id="A0A1E5Q3W9"/>
<feature type="transmembrane region" description="Helical" evidence="3">
    <location>
        <begin position="54"/>
        <end position="75"/>
    </location>
</feature>
<protein>
    <recommendedName>
        <fullName evidence="1">diguanylate cyclase</fullName>
        <ecNumber evidence="1">2.7.7.65</ecNumber>
    </recommendedName>
</protein>
<dbReference type="SMART" id="SM00267">
    <property type="entry name" value="GGDEF"/>
    <property type="match status" value="1"/>
</dbReference>
<feature type="transmembrane region" description="Helical" evidence="3">
    <location>
        <begin position="140"/>
        <end position="163"/>
    </location>
</feature>
<dbReference type="SUPFAM" id="SSF55073">
    <property type="entry name" value="Nucleotide cyclase"/>
    <property type="match status" value="1"/>
</dbReference>
<dbReference type="NCBIfam" id="TIGR00254">
    <property type="entry name" value="GGDEF"/>
    <property type="match status" value="1"/>
</dbReference>